<reference evidence="3 4" key="1">
    <citation type="submission" date="2015-12" db="EMBL/GenBank/DDBJ databases">
        <title>Genome sequence of Tistrella mobilis MCCC 1A02139.</title>
        <authorList>
            <person name="Lu L."/>
            <person name="Lai Q."/>
            <person name="Shao Z."/>
            <person name="Qian P."/>
        </authorList>
    </citation>
    <scope>NUCLEOTIDE SEQUENCE [LARGE SCALE GENOMIC DNA]</scope>
    <source>
        <strain evidence="3 4">MCCC 1A02139</strain>
    </source>
</reference>
<dbReference type="GO" id="GO:0016810">
    <property type="term" value="F:hydrolase activity, acting on carbon-nitrogen (but not peptide) bonds"/>
    <property type="evidence" value="ECO:0007669"/>
    <property type="project" value="InterPro"/>
</dbReference>
<gene>
    <name evidence="3" type="ORF">AUP44_16130</name>
</gene>
<dbReference type="RefSeq" id="WP_062769757.1">
    <property type="nucleotide sequence ID" value="NZ_CP121045.1"/>
</dbReference>
<dbReference type="Pfam" id="PF01979">
    <property type="entry name" value="Amidohydro_1"/>
    <property type="match status" value="1"/>
</dbReference>
<dbReference type="SUPFAM" id="SSF51556">
    <property type="entry name" value="Metallo-dependent hydrolases"/>
    <property type="match status" value="1"/>
</dbReference>
<dbReference type="GeneID" id="97241368"/>
<dbReference type="Proteomes" id="UP000075787">
    <property type="component" value="Unassembled WGS sequence"/>
</dbReference>
<proteinExistence type="inferred from homology"/>
<dbReference type="AlphaFoldDB" id="A0A162JR01"/>
<evidence type="ECO:0000313" key="4">
    <source>
        <dbReference type="Proteomes" id="UP000075787"/>
    </source>
</evidence>
<evidence type="ECO:0000259" key="2">
    <source>
        <dbReference type="Pfam" id="PF01979"/>
    </source>
</evidence>
<dbReference type="NCBIfam" id="NF006056">
    <property type="entry name" value="PRK08204.1"/>
    <property type="match status" value="1"/>
</dbReference>
<evidence type="ECO:0000256" key="1">
    <source>
        <dbReference type="ARBA" id="ARBA00006745"/>
    </source>
</evidence>
<dbReference type="SUPFAM" id="SSF51338">
    <property type="entry name" value="Composite domain of metallo-dependent hydrolases"/>
    <property type="match status" value="2"/>
</dbReference>
<sequence length="470" mass="49777">MTAERPILIRNARLLTMVDGQDETAGDVLIADGVIQAVGGRIDHPEAEVIDAAAGILMPGFVDTHRHVWQTQLRSVAADWSLFDYFVRMRMIYSAFYSPDDVWLGNHIGALEALHAGVTTMVDHCHILNSPDHADAALKGLIDAGGRGIFCYGLFGNPRGHDPLVAEIAPDWLAADIRRLRADTGFSGQDRILFGMAPAEAEATPLPHLLGELNLARELGAHSISLHVAMGGYDQGHRVVQQLADAGALGPDLLFVHGAALTAAEQAAIAEAGAGLSVTPETEMQMGMGHPLAFTAQAAGIRTGLGIDIVSNYAGDMFRQMRLMLQAERARRNAALEARGGAPRQITPTAREVLRMATLGGAEALHLEDRIGSIAPGKRADLILVRTDTINMCPTIDAVAAIVLNAAPSDVDMVMVDGRIIKCCGALAGVDWPGLATRLEASAMRITAAAARVDRAPIEAMGAGLFANLT</sequence>
<dbReference type="InterPro" id="IPR006680">
    <property type="entry name" value="Amidohydro-rel"/>
</dbReference>
<protein>
    <recommendedName>
        <fullName evidence="2">Amidohydrolase-related domain-containing protein</fullName>
    </recommendedName>
</protein>
<dbReference type="PANTHER" id="PTHR43794:SF5">
    <property type="entry name" value="CHLOROHYDROLASE FAMILY PROTEIN"/>
    <property type="match status" value="1"/>
</dbReference>
<dbReference type="InterPro" id="IPR050287">
    <property type="entry name" value="MTA/SAH_deaminase"/>
</dbReference>
<evidence type="ECO:0000313" key="3">
    <source>
        <dbReference type="EMBL" id="KYO49693.1"/>
    </source>
</evidence>
<dbReference type="OrthoDB" id="9796020at2"/>
<dbReference type="InterPro" id="IPR011059">
    <property type="entry name" value="Metal-dep_hydrolase_composite"/>
</dbReference>
<feature type="domain" description="Amidohydrolase-related" evidence="2">
    <location>
        <begin position="56"/>
        <end position="420"/>
    </location>
</feature>
<comment type="caution">
    <text evidence="3">The sequence shown here is derived from an EMBL/GenBank/DDBJ whole genome shotgun (WGS) entry which is preliminary data.</text>
</comment>
<dbReference type="EMBL" id="LPZR01000218">
    <property type="protein sequence ID" value="KYO49693.1"/>
    <property type="molecule type" value="Genomic_DNA"/>
</dbReference>
<accession>A0A162JR01</accession>
<name>A0A162JR01_9PROT</name>
<dbReference type="PANTHER" id="PTHR43794">
    <property type="entry name" value="AMINOHYDROLASE SSNA-RELATED"/>
    <property type="match status" value="1"/>
</dbReference>
<comment type="similarity">
    <text evidence="1">Belongs to the metallo-dependent hydrolases superfamily. ATZ/TRZ family.</text>
</comment>
<dbReference type="Gene3D" id="2.30.40.10">
    <property type="entry name" value="Urease, subunit C, domain 1"/>
    <property type="match status" value="1"/>
</dbReference>
<organism evidence="3 4">
    <name type="scientific">Tistrella mobilis</name>
    <dbReference type="NCBI Taxonomy" id="171437"/>
    <lineage>
        <taxon>Bacteria</taxon>
        <taxon>Pseudomonadati</taxon>
        <taxon>Pseudomonadota</taxon>
        <taxon>Alphaproteobacteria</taxon>
        <taxon>Geminicoccales</taxon>
        <taxon>Geminicoccaceae</taxon>
        <taxon>Tistrella</taxon>
    </lineage>
</organism>
<dbReference type="InterPro" id="IPR032466">
    <property type="entry name" value="Metal_Hydrolase"/>
</dbReference>
<dbReference type="Gene3D" id="3.20.20.140">
    <property type="entry name" value="Metal-dependent hydrolases"/>
    <property type="match status" value="1"/>
</dbReference>